<name>A0A7I4YQD1_HAECO</name>
<evidence type="ECO:0000313" key="4">
    <source>
        <dbReference type="WBParaSite" id="HCON_00133310-00001"/>
    </source>
</evidence>
<organism evidence="3 4">
    <name type="scientific">Haemonchus contortus</name>
    <name type="common">Barber pole worm</name>
    <dbReference type="NCBI Taxonomy" id="6289"/>
    <lineage>
        <taxon>Eukaryota</taxon>
        <taxon>Metazoa</taxon>
        <taxon>Ecdysozoa</taxon>
        <taxon>Nematoda</taxon>
        <taxon>Chromadorea</taxon>
        <taxon>Rhabditida</taxon>
        <taxon>Rhabditina</taxon>
        <taxon>Rhabditomorpha</taxon>
        <taxon>Strongyloidea</taxon>
        <taxon>Trichostrongylidae</taxon>
        <taxon>Haemonchus</taxon>
    </lineage>
</organism>
<evidence type="ECO:0000256" key="2">
    <source>
        <dbReference type="SAM" id="Phobius"/>
    </source>
</evidence>
<accession>A0A7I4YQD1</accession>
<keyword evidence="2" id="KW-0472">Membrane</keyword>
<proteinExistence type="predicted"/>
<reference evidence="4" key="1">
    <citation type="submission" date="2020-12" db="UniProtKB">
        <authorList>
            <consortium name="WormBaseParasite"/>
        </authorList>
    </citation>
    <scope>IDENTIFICATION</scope>
    <source>
        <strain evidence="4">MHco3</strain>
    </source>
</reference>
<dbReference type="WBParaSite" id="HCON_00133310-00001">
    <property type="protein sequence ID" value="HCON_00133310-00001"/>
    <property type="gene ID" value="HCON_00133310"/>
</dbReference>
<feature type="transmembrane region" description="Helical" evidence="2">
    <location>
        <begin position="12"/>
        <end position="34"/>
    </location>
</feature>
<protein>
    <submittedName>
        <fullName evidence="4">HP domain-containing protein</fullName>
    </submittedName>
</protein>
<keyword evidence="3" id="KW-1185">Reference proteome</keyword>
<evidence type="ECO:0000256" key="1">
    <source>
        <dbReference type="SAM" id="MobiDB-lite"/>
    </source>
</evidence>
<sequence>DIFLTIRTVRKGLVISCLILFYTIGCSSDAVITFHHSPCYFMYHLVLKNKMVKFVDRYIEEASAASEIDTGQVPIVKKQKNEGLIARLRSRLHRKIISAFRPSLLVKSKQSQPFETPSKVPPVLFAPVVQSSIEKPSRKASRMCSLRSILEHSSLSTPTSRLITPPPSADLSPVDEPEKADNASIAESILSWDRTRRRNHEEDTTSMSICSNDSLTMESSSLSECSYRVNSSLALPRTMSAPILYGFEVEDIVYVDESLKQNRPVTPIERKELNHFMFRAKSR</sequence>
<keyword evidence="2" id="KW-1133">Transmembrane helix</keyword>
<evidence type="ECO:0000313" key="3">
    <source>
        <dbReference type="Proteomes" id="UP000025227"/>
    </source>
</evidence>
<dbReference type="OrthoDB" id="5863132at2759"/>
<dbReference type="AlphaFoldDB" id="A0A7I4YQD1"/>
<feature type="region of interest" description="Disordered" evidence="1">
    <location>
        <begin position="156"/>
        <end position="180"/>
    </location>
</feature>
<dbReference type="Proteomes" id="UP000025227">
    <property type="component" value="Unplaced"/>
</dbReference>
<keyword evidence="2" id="KW-0812">Transmembrane</keyword>